<sequence>MNRLEESLIQRNPLSFERLQARGLECFSGAGVVPEINQLELSPRTYKTPLPKHESGNPIVFESPTTSQAITYLEMELYRRQVRNISGRTFIPEGTIEQILDEAIIGQTLRVFLTSPLIRSQNSDELQSRKKIFVILLLADLLKFIEPVLYRIGVVDSLLPMPDPQLLSGKLPRSIQKEEEKEHWEKWKTVSEVFGRPSYVERFFFAQWRVLAPFIRGRDKVLHYLFTPNHILPFLPSESQTSGLSEIDSDFLEEQLRYGSFSEVRRVKIHPDHYDFGDYGISNPNHLFAIKQLRAVDHTSFQLETKALAHFRRPHPPQIIQLLATYEVGNDLQEGSPSTYHLIFPWADGDLRSFWSAEKRYVGDPSIIPWLSEQCYQLATAVAAIHEGYSTSSEDYPGEPQHVFGRHGDIKPTNILWFPPLQKDKEANLGQLILGDFGLAAFHRRDSRSNLTSTNIPRSMTYSAPEFVTREKVSRATDIWALGCIFLEFITWYLEGAHAVNEEFPEFRATADVFGIRSDTFFEVIGSLDDPGDGHISRVKPEVSAWCLRLSRNHNCSLYIRDFLALIERMLDVEPKSRITGTDVAERLLVFRRRAQWMPGTIKEGFK</sequence>
<dbReference type="STRING" id="1095630.A0A2J6SLC6"/>
<dbReference type="SUPFAM" id="SSF56112">
    <property type="entry name" value="Protein kinase-like (PK-like)"/>
    <property type="match status" value="1"/>
</dbReference>
<feature type="domain" description="Protein kinase" evidence="1">
    <location>
        <begin position="250"/>
        <end position="590"/>
    </location>
</feature>
<evidence type="ECO:0000259" key="1">
    <source>
        <dbReference type="PROSITE" id="PS50011"/>
    </source>
</evidence>
<dbReference type="OrthoDB" id="1046782at2759"/>
<dbReference type="EMBL" id="KZ613912">
    <property type="protein sequence ID" value="PMD51569.1"/>
    <property type="molecule type" value="Genomic_DNA"/>
</dbReference>
<organism evidence="2 3">
    <name type="scientific">Hyaloscypha bicolor E</name>
    <dbReference type="NCBI Taxonomy" id="1095630"/>
    <lineage>
        <taxon>Eukaryota</taxon>
        <taxon>Fungi</taxon>
        <taxon>Dikarya</taxon>
        <taxon>Ascomycota</taxon>
        <taxon>Pezizomycotina</taxon>
        <taxon>Leotiomycetes</taxon>
        <taxon>Helotiales</taxon>
        <taxon>Hyaloscyphaceae</taxon>
        <taxon>Hyaloscypha</taxon>
        <taxon>Hyaloscypha bicolor</taxon>
    </lineage>
</organism>
<keyword evidence="2" id="KW-0808">Transferase</keyword>
<keyword evidence="2" id="KW-0418">Kinase</keyword>
<gene>
    <name evidence="2" type="ORF">K444DRAFT_544572</name>
</gene>
<reference evidence="2 3" key="1">
    <citation type="submission" date="2016-04" db="EMBL/GenBank/DDBJ databases">
        <title>A degradative enzymes factory behind the ericoid mycorrhizal symbiosis.</title>
        <authorList>
            <consortium name="DOE Joint Genome Institute"/>
            <person name="Martino E."/>
            <person name="Morin E."/>
            <person name="Grelet G."/>
            <person name="Kuo A."/>
            <person name="Kohler A."/>
            <person name="Daghino S."/>
            <person name="Barry K."/>
            <person name="Choi C."/>
            <person name="Cichocki N."/>
            <person name="Clum A."/>
            <person name="Copeland A."/>
            <person name="Hainaut M."/>
            <person name="Haridas S."/>
            <person name="Labutti K."/>
            <person name="Lindquist E."/>
            <person name="Lipzen A."/>
            <person name="Khouja H.-R."/>
            <person name="Murat C."/>
            <person name="Ohm R."/>
            <person name="Olson A."/>
            <person name="Spatafora J."/>
            <person name="Veneault-Fourrey C."/>
            <person name="Henrissat B."/>
            <person name="Grigoriev I."/>
            <person name="Martin F."/>
            <person name="Perotto S."/>
        </authorList>
    </citation>
    <scope>NUCLEOTIDE SEQUENCE [LARGE SCALE GENOMIC DNA]</scope>
    <source>
        <strain evidence="2 3">E</strain>
    </source>
</reference>
<accession>A0A2J6SLC6</accession>
<dbReference type="GO" id="GO:0005524">
    <property type="term" value="F:ATP binding"/>
    <property type="evidence" value="ECO:0007669"/>
    <property type="project" value="InterPro"/>
</dbReference>
<keyword evidence="3" id="KW-1185">Reference proteome</keyword>
<evidence type="ECO:0000313" key="2">
    <source>
        <dbReference type="EMBL" id="PMD51569.1"/>
    </source>
</evidence>
<dbReference type="AlphaFoldDB" id="A0A2J6SLC6"/>
<dbReference type="GO" id="GO:0004674">
    <property type="term" value="F:protein serine/threonine kinase activity"/>
    <property type="evidence" value="ECO:0007669"/>
    <property type="project" value="TreeGrafter"/>
</dbReference>
<name>A0A2J6SLC6_9HELO</name>
<dbReference type="CDD" id="cd00180">
    <property type="entry name" value="PKc"/>
    <property type="match status" value="1"/>
</dbReference>
<dbReference type="RefSeq" id="XP_024728473.1">
    <property type="nucleotide sequence ID" value="XM_024876060.1"/>
</dbReference>
<dbReference type="Proteomes" id="UP000235371">
    <property type="component" value="Unassembled WGS sequence"/>
</dbReference>
<dbReference type="InterPro" id="IPR011009">
    <property type="entry name" value="Kinase-like_dom_sf"/>
</dbReference>
<evidence type="ECO:0000313" key="3">
    <source>
        <dbReference type="Proteomes" id="UP000235371"/>
    </source>
</evidence>
<dbReference type="PROSITE" id="PS50011">
    <property type="entry name" value="PROTEIN_KINASE_DOM"/>
    <property type="match status" value="1"/>
</dbReference>
<proteinExistence type="predicted"/>
<dbReference type="SMART" id="SM00220">
    <property type="entry name" value="S_TKc"/>
    <property type="match status" value="1"/>
</dbReference>
<protein>
    <submittedName>
        <fullName evidence="2">Kinase-like protein</fullName>
    </submittedName>
</protein>
<dbReference type="InterPro" id="IPR000719">
    <property type="entry name" value="Prot_kinase_dom"/>
</dbReference>
<dbReference type="GeneID" id="36584139"/>
<dbReference type="InParanoid" id="A0A2J6SLC6"/>
<dbReference type="PANTHER" id="PTHR24359:SF37">
    <property type="entry name" value="PROTEIN KINASE DOMAIN-CONTAINING PROTEIN"/>
    <property type="match status" value="1"/>
</dbReference>
<dbReference type="Pfam" id="PF00069">
    <property type="entry name" value="Pkinase"/>
    <property type="match status" value="1"/>
</dbReference>
<dbReference type="PANTHER" id="PTHR24359">
    <property type="entry name" value="SERINE/THREONINE-PROTEIN KINASE SBK1"/>
    <property type="match status" value="1"/>
</dbReference>
<dbReference type="Gene3D" id="1.10.510.10">
    <property type="entry name" value="Transferase(Phosphotransferase) domain 1"/>
    <property type="match status" value="1"/>
</dbReference>